<dbReference type="PANTHER" id="PTHR43377">
    <property type="entry name" value="BILIVERDIN REDUCTASE A"/>
    <property type="match status" value="1"/>
</dbReference>
<dbReference type="EMBL" id="MWBQ01000118">
    <property type="protein sequence ID" value="OQA56451.1"/>
    <property type="molecule type" value="Genomic_DNA"/>
</dbReference>
<reference evidence="3" key="1">
    <citation type="submission" date="2017-02" db="EMBL/GenBank/DDBJ databases">
        <title>Delving into the versatile metabolic prowess of the omnipresent phylum Bacteroidetes.</title>
        <authorList>
            <person name="Nobu M.K."/>
            <person name="Mei R."/>
            <person name="Narihiro T."/>
            <person name="Kuroda K."/>
            <person name="Liu W.-T."/>
        </authorList>
    </citation>
    <scope>NUCLEOTIDE SEQUENCE</scope>
    <source>
        <strain evidence="3">ADurb.Bin276</strain>
    </source>
</reference>
<dbReference type="EC" id="1.1.1.292" evidence="3"/>
<dbReference type="GO" id="GO:0000166">
    <property type="term" value="F:nucleotide binding"/>
    <property type="evidence" value="ECO:0007669"/>
    <property type="project" value="InterPro"/>
</dbReference>
<accession>A0A1V5SQH6</accession>
<dbReference type="AlphaFoldDB" id="A0A1V5SQH6"/>
<evidence type="ECO:0000313" key="3">
    <source>
        <dbReference type="EMBL" id="OQA56451.1"/>
    </source>
</evidence>
<dbReference type="InterPro" id="IPR004104">
    <property type="entry name" value="Gfo/Idh/MocA-like_OxRdtase_C"/>
</dbReference>
<proteinExistence type="predicted"/>
<sequence>MKNIALLGSGFIAGVHMEGWKRIPGANVVAFFEVVPEKVRSFQEKYTIPHFSSFPRLLEEKEIDIVDVCLPTFLHRDYVLQAARAGKHIFCEKPMALNVEDAVAMKNACQLNGVELMIGHALRFWGEYRKAKELVSQGKIGKILSIDAYRLGVSPTWSVISWILQQNLSGGAALDLHIHDLDFVNWIGGKPIEVFSRGVQSVNGSWDHAQTSVRYAEGMIANIEGGWMMKGTFPFTMGYRILGTEGVVEWEFRSGVNIEQRGEANPVVVYRDGEKEEKINAQDDDAYYLELKYFFDCIENHRPIEKATADHGITAVRVANAARESMEKGIIVKL</sequence>
<dbReference type="InterPro" id="IPR051450">
    <property type="entry name" value="Gfo/Idh/MocA_Oxidoreductases"/>
</dbReference>
<dbReference type="Proteomes" id="UP000485569">
    <property type="component" value="Unassembled WGS sequence"/>
</dbReference>
<comment type="caution">
    <text evidence="3">The sequence shown here is derived from an EMBL/GenBank/DDBJ whole genome shotgun (WGS) entry which is preliminary data.</text>
</comment>
<keyword evidence="3" id="KW-0560">Oxidoreductase</keyword>
<dbReference type="Gene3D" id="3.30.360.10">
    <property type="entry name" value="Dihydrodipicolinate Reductase, domain 2"/>
    <property type="match status" value="1"/>
</dbReference>
<organism evidence="3">
    <name type="scientific">Candidatus Atribacter allofermentans</name>
    <dbReference type="NCBI Taxonomy" id="1852833"/>
    <lineage>
        <taxon>Bacteria</taxon>
        <taxon>Pseudomonadati</taxon>
        <taxon>Atribacterota</taxon>
        <taxon>Atribacteria</taxon>
        <taxon>Atribacterales</taxon>
        <taxon>Atribacteraceae</taxon>
        <taxon>Atribacter</taxon>
    </lineage>
</organism>
<protein>
    <submittedName>
        <fullName evidence="3">1,5-anhydro-D-fructose reductase</fullName>
        <ecNumber evidence="3">1.1.1.292</ecNumber>
    </submittedName>
</protein>
<dbReference type="GO" id="GO:0033712">
    <property type="term" value="F:1,5-anhydro-D-fructose reductase (1,5-anhydro-D-mannitol-forming) activity"/>
    <property type="evidence" value="ECO:0007669"/>
    <property type="project" value="UniProtKB-EC"/>
</dbReference>
<name>A0A1V5SQH6_9BACT</name>
<evidence type="ECO:0000259" key="1">
    <source>
        <dbReference type="Pfam" id="PF01408"/>
    </source>
</evidence>
<dbReference type="SUPFAM" id="SSF55347">
    <property type="entry name" value="Glyceraldehyde-3-phosphate dehydrogenase-like, C-terminal domain"/>
    <property type="match status" value="1"/>
</dbReference>
<feature type="domain" description="Gfo/Idh/MocA-like oxidoreductase N-terminal" evidence="1">
    <location>
        <begin position="3"/>
        <end position="120"/>
    </location>
</feature>
<feature type="domain" description="Gfo/Idh/MocA-like oxidoreductase C-terminal" evidence="2">
    <location>
        <begin position="132"/>
        <end position="334"/>
    </location>
</feature>
<gene>
    <name evidence="3" type="primary">afr_3</name>
    <name evidence="3" type="ORF">BWY41_01514</name>
</gene>
<dbReference type="Gene3D" id="3.40.50.720">
    <property type="entry name" value="NAD(P)-binding Rossmann-like Domain"/>
    <property type="match status" value="1"/>
</dbReference>
<dbReference type="SUPFAM" id="SSF51735">
    <property type="entry name" value="NAD(P)-binding Rossmann-fold domains"/>
    <property type="match status" value="1"/>
</dbReference>
<dbReference type="Pfam" id="PF01408">
    <property type="entry name" value="GFO_IDH_MocA"/>
    <property type="match status" value="1"/>
</dbReference>
<dbReference type="PANTHER" id="PTHR43377:SF1">
    <property type="entry name" value="BILIVERDIN REDUCTASE A"/>
    <property type="match status" value="1"/>
</dbReference>
<evidence type="ECO:0000259" key="2">
    <source>
        <dbReference type="Pfam" id="PF02894"/>
    </source>
</evidence>
<dbReference type="InterPro" id="IPR036291">
    <property type="entry name" value="NAD(P)-bd_dom_sf"/>
</dbReference>
<dbReference type="InterPro" id="IPR000683">
    <property type="entry name" value="Gfo/Idh/MocA-like_OxRdtase_N"/>
</dbReference>
<dbReference type="Pfam" id="PF02894">
    <property type="entry name" value="GFO_IDH_MocA_C"/>
    <property type="match status" value="1"/>
</dbReference>